<keyword evidence="4" id="KW-1185">Reference proteome</keyword>
<proteinExistence type="predicted"/>
<evidence type="ECO:0000313" key="4">
    <source>
        <dbReference type="Proteomes" id="UP000250043"/>
    </source>
</evidence>
<evidence type="ECO:0000256" key="2">
    <source>
        <dbReference type="SAM" id="MobiDB-lite"/>
    </source>
</evidence>
<feature type="compositionally biased region" description="Basic and acidic residues" evidence="2">
    <location>
        <begin position="248"/>
        <end position="270"/>
    </location>
</feature>
<keyword evidence="1" id="KW-0175">Coiled coil</keyword>
<dbReference type="AlphaFoldDB" id="A0A8E2DRF7"/>
<dbReference type="InterPro" id="IPR025066">
    <property type="entry name" value="CCDC174-like"/>
</dbReference>
<dbReference type="EMBL" id="KV722344">
    <property type="protein sequence ID" value="OCH94449.1"/>
    <property type="molecule type" value="Genomic_DNA"/>
</dbReference>
<evidence type="ECO:0000313" key="3">
    <source>
        <dbReference type="EMBL" id="OCH94449.1"/>
    </source>
</evidence>
<gene>
    <name evidence="3" type="ORF">OBBRIDRAFT_831879</name>
</gene>
<feature type="region of interest" description="Disordered" evidence="2">
    <location>
        <begin position="125"/>
        <end position="155"/>
    </location>
</feature>
<protein>
    <recommendedName>
        <fullName evidence="5">Coiled-coil domain-containing protein 174</fullName>
    </recommendedName>
</protein>
<dbReference type="GO" id="GO:0005634">
    <property type="term" value="C:nucleus"/>
    <property type="evidence" value="ECO:0007669"/>
    <property type="project" value="TreeGrafter"/>
</dbReference>
<sequence>MAPRDKAKAAGVSTSSFFDLKAELAKKEEEFSKAKAAGKSTALVGGVKRPDKKPTVWARQNTGVKSRAVRDIELEAIDRPTLEAAQAKLQRKAEIYEKLRKGKSGGLSEKQYDTLLVDFDQKAADRYESDSDDVDESLTVPKPFENAQDDPVIEYEDEFGRVRTARKSEIPRHLLPGNERDEEDEDDFDPYVIHNPVNHFPTYEPSAERVAAIQEEFAEENNPLNIHYDAGREVRAKGAGFYQFSADEETRQRQMEELRRAREETEKTRQDVGAVDVRPGEMEGMRAPEDAAGIKRSRAMEKRKRELEERRKLLDAKRRKTGKGSEAPEDREPGPPPPPPEPPAQMEAAPASDPFAVLESQAAPARFKGKGKSREQYNAVPLDPADAFLAQLEQDVLKRAR</sequence>
<feature type="compositionally biased region" description="Pro residues" evidence="2">
    <location>
        <begin position="334"/>
        <end position="343"/>
    </location>
</feature>
<dbReference type="PANTHER" id="PTHR15885:SF1">
    <property type="entry name" value="COILED-COIL DOMAIN-CONTAINING PROTEIN 174"/>
    <property type="match status" value="1"/>
</dbReference>
<feature type="region of interest" description="Disordered" evidence="2">
    <location>
        <begin position="37"/>
        <end position="62"/>
    </location>
</feature>
<feature type="region of interest" description="Disordered" evidence="2">
    <location>
        <begin position="245"/>
        <end position="384"/>
    </location>
</feature>
<evidence type="ECO:0008006" key="5">
    <source>
        <dbReference type="Google" id="ProtNLM"/>
    </source>
</evidence>
<feature type="compositionally biased region" description="Acidic residues" evidence="2">
    <location>
        <begin position="180"/>
        <end position="189"/>
    </location>
</feature>
<dbReference type="PANTHER" id="PTHR15885">
    <property type="entry name" value="COILED-COIL DOMAIN-CONTAINING PROTEIN 174"/>
    <property type="match status" value="1"/>
</dbReference>
<dbReference type="OrthoDB" id="333551at2759"/>
<accession>A0A8E2DRF7</accession>
<dbReference type="Pfam" id="PF13300">
    <property type="entry name" value="DUF4078"/>
    <property type="match status" value="1"/>
</dbReference>
<dbReference type="Proteomes" id="UP000250043">
    <property type="component" value="Unassembled WGS sequence"/>
</dbReference>
<evidence type="ECO:0000256" key="1">
    <source>
        <dbReference type="ARBA" id="ARBA00023054"/>
    </source>
</evidence>
<organism evidence="3 4">
    <name type="scientific">Obba rivulosa</name>
    <dbReference type="NCBI Taxonomy" id="1052685"/>
    <lineage>
        <taxon>Eukaryota</taxon>
        <taxon>Fungi</taxon>
        <taxon>Dikarya</taxon>
        <taxon>Basidiomycota</taxon>
        <taxon>Agaricomycotina</taxon>
        <taxon>Agaricomycetes</taxon>
        <taxon>Polyporales</taxon>
        <taxon>Gelatoporiaceae</taxon>
        <taxon>Obba</taxon>
    </lineage>
</organism>
<name>A0A8E2DRF7_9APHY</name>
<feature type="region of interest" description="Disordered" evidence="2">
    <location>
        <begin position="170"/>
        <end position="202"/>
    </location>
</feature>
<reference evidence="3 4" key="1">
    <citation type="submission" date="2016-07" db="EMBL/GenBank/DDBJ databases">
        <title>Draft genome of the white-rot fungus Obba rivulosa 3A-2.</title>
        <authorList>
            <consortium name="DOE Joint Genome Institute"/>
            <person name="Miettinen O."/>
            <person name="Riley R."/>
            <person name="Acob R."/>
            <person name="Barry K."/>
            <person name="Cullen D."/>
            <person name="De Vries R."/>
            <person name="Hainaut M."/>
            <person name="Hatakka A."/>
            <person name="Henrissat B."/>
            <person name="Hilden K."/>
            <person name="Kuo R."/>
            <person name="Labutti K."/>
            <person name="Lipzen A."/>
            <person name="Makela M.R."/>
            <person name="Sandor L."/>
            <person name="Spatafora J.W."/>
            <person name="Grigoriev I.V."/>
            <person name="Hibbett D.S."/>
        </authorList>
    </citation>
    <scope>NUCLEOTIDE SEQUENCE [LARGE SCALE GENOMIC DNA]</scope>
    <source>
        <strain evidence="3 4">3A-2</strain>
    </source>
</reference>
<feature type="compositionally biased region" description="Basic and acidic residues" evidence="2">
    <location>
        <begin position="278"/>
        <end position="316"/>
    </location>
</feature>